<evidence type="ECO:0000313" key="2">
    <source>
        <dbReference type="EMBL" id="KXJ88033.1"/>
    </source>
</evidence>
<feature type="signal peptide" evidence="1">
    <location>
        <begin position="1"/>
        <end position="19"/>
    </location>
</feature>
<feature type="chain" id="PRO_5007293073" evidence="1">
    <location>
        <begin position="20"/>
        <end position="357"/>
    </location>
</feature>
<sequence length="357" mass="40886">MRSQTFTLVLCLALGFAEGNPVEPRWLDNLYCKAVKLAVIVAKEETPAEKYCVSYLGYETPVTKYETKYEIKYVTKYETKYTTKYTTKTGDPKFHPGECYYTQPAHRREAEVQVEPHQARMPIALAFPTAEPEGRSVEERGSAEEPEAWAVEERRNVYKPKCFNPYPHGPAMTSACKCLNLNPHPTVTVTKHETKYETKYQTKYETKYDTTTVPGPKASCFVLRNGHDGYYAKADNKHPGSEFEFDASDKNADVFKLNGHSCELQWTKYPVQHVAAYTEDKTYPGIVKLYKDAHGAKKLSGKVNIGTHEVTIYPGHPGNKPYDFAVNKKKEWIETYEHNRHGYYYGKLYAYPVVCKK</sequence>
<proteinExistence type="predicted"/>
<dbReference type="AlphaFoldDB" id="A0A136IT15"/>
<keyword evidence="1" id="KW-0732">Signal</keyword>
<gene>
    <name evidence="2" type="ORF">Micbo1qcDRAFT_207781</name>
</gene>
<accession>A0A136IT15</accession>
<evidence type="ECO:0000313" key="3">
    <source>
        <dbReference type="Proteomes" id="UP000070501"/>
    </source>
</evidence>
<reference evidence="3" key="1">
    <citation type="submission" date="2016-02" db="EMBL/GenBank/DDBJ databases">
        <title>Draft genome sequence of Microdochium bolleyi, a fungal endophyte of beachgrass.</title>
        <authorList>
            <consortium name="DOE Joint Genome Institute"/>
            <person name="David A.S."/>
            <person name="May G."/>
            <person name="Haridas S."/>
            <person name="Lim J."/>
            <person name="Wang M."/>
            <person name="Labutti K."/>
            <person name="Lipzen A."/>
            <person name="Barry K."/>
            <person name="Grigoriev I.V."/>
        </authorList>
    </citation>
    <scope>NUCLEOTIDE SEQUENCE [LARGE SCALE GENOMIC DNA]</scope>
    <source>
        <strain evidence="3">J235TASD1</strain>
    </source>
</reference>
<keyword evidence="3" id="KW-1185">Reference proteome</keyword>
<evidence type="ECO:0000256" key="1">
    <source>
        <dbReference type="SAM" id="SignalP"/>
    </source>
</evidence>
<organism evidence="2 3">
    <name type="scientific">Microdochium bolleyi</name>
    <dbReference type="NCBI Taxonomy" id="196109"/>
    <lineage>
        <taxon>Eukaryota</taxon>
        <taxon>Fungi</taxon>
        <taxon>Dikarya</taxon>
        <taxon>Ascomycota</taxon>
        <taxon>Pezizomycotina</taxon>
        <taxon>Sordariomycetes</taxon>
        <taxon>Xylariomycetidae</taxon>
        <taxon>Xylariales</taxon>
        <taxon>Microdochiaceae</taxon>
        <taxon>Microdochium</taxon>
    </lineage>
</organism>
<protein>
    <submittedName>
        <fullName evidence="2">Uncharacterized protein</fullName>
    </submittedName>
</protein>
<dbReference type="EMBL" id="KQ964260">
    <property type="protein sequence ID" value="KXJ88033.1"/>
    <property type="molecule type" value="Genomic_DNA"/>
</dbReference>
<dbReference type="InParanoid" id="A0A136IT15"/>
<dbReference type="Proteomes" id="UP000070501">
    <property type="component" value="Unassembled WGS sequence"/>
</dbReference>
<name>A0A136IT15_9PEZI</name>